<dbReference type="OrthoDB" id="1148871at2"/>
<dbReference type="SUPFAM" id="SSF88723">
    <property type="entry name" value="PIN domain-like"/>
    <property type="match status" value="1"/>
</dbReference>
<name>A0A5C7AX88_9BACT</name>
<evidence type="ECO:0000313" key="3">
    <source>
        <dbReference type="Proteomes" id="UP000321935"/>
    </source>
</evidence>
<reference evidence="2 3" key="1">
    <citation type="submission" date="2019-08" db="EMBL/GenBank/DDBJ databases">
        <title>Genomes sequence of Algoriphagus aquimarinus ACAM450.</title>
        <authorList>
            <person name="Bowman J.P."/>
        </authorList>
    </citation>
    <scope>NUCLEOTIDE SEQUENCE [LARGE SCALE GENOMIC DNA]</scope>
    <source>
        <strain evidence="2 3">ACAM 450</strain>
    </source>
</reference>
<dbReference type="InterPro" id="IPR002716">
    <property type="entry name" value="PIN_dom"/>
</dbReference>
<dbReference type="Pfam" id="PF13470">
    <property type="entry name" value="PIN_3"/>
    <property type="match status" value="1"/>
</dbReference>
<dbReference type="Proteomes" id="UP000321935">
    <property type="component" value="Unassembled WGS sequence"/>
</dbReference>
<dbReference type="Gene3D" id="3.40.50.1010">
    <property type="entry name" value="5'-nuclease"/>
    <property type="match status" value="1"/>
</dbReference>
<accession>A0A5C7AX88</accession>
<sequence>MIKKRFIRNVLKNTALKIFFDVNILLDFFLERSPKQELINSIFEKLDNNQIQGHVTISVIQTCAYYLKQAKDLPVCKEIIGVICEKFTLLEGDQNSILSAIQSTHTDIEDSIHYFICLNHHMDAIVTSDRDFLKLSKPYLQVITPEELMESLSK</sequence>
<evidence type="ECO:0000313" key="2">
    <source>
        <dbReference type="EMBL" id="TXE13308.1"/>
    </source>
</evidence>
<dbReference type="CDD" id="cd09854">
    <property type="entry name" value="PIN_VapC-like"/>
    <property type="match status" value="1"/>
</dbReference>
<dbReference type="EMBL" id="VORW01000002">
    <property type="protein sequence ID" value="TXE13308.1"/>
    <property type="molecule type" value="Genomic_DNA"/>
</dbReference>
<dbReference type="AlphaFoldDB" id="A0A5C7AX88"/>
<comment type="caution">
    <text evidence="2">The sequence shown here is derived from an EMBL/GenBank/DDBJ whole genome shotgun (WGS) entry which is preliminary data.</text>
</comment>
<feature type="domain" description="PIN" evidence="1">
    <location>
        <begin position="17"/>
        <end position="131"/>
    </location>
</feature>
<gene>
    <name evidence="2" type="ORF">ESV85_04835</name>
</gene>
<dbReference type="InterPro" id="IPR029060">
    <property type="entry name" value="PIN-like_dom_sf"/>
</dbReference>
<proteinExistence type="predicted"/>
<evidence type="ECO:0000259" key="1">
    <source>
        <dbReference type="Pfam" id="PF13470"/>
    </source>
</evidence>
<organism evidence="2 3">
    <name type="scientific">Algoriphagus aquimarinus</name>
    <dbReference type="NCBI Taxonomy" id="237018"/>
    <lineage>
        <taxon>Bacteria</taxon>
        <taxon>Pseudomonadati</taxon>
        <taxon>Bacteroidota</taxon>
        <taxon>Cytophagia</taxon>
        <taxon>Cytophagales</taxon>
        <taxon>Cyclobacteriaceae</taxon>
        <taxon>Algoriphagus</taxon>
    </lineage>
</organism>
<protein>
    <submittedName>
        <fullName evidence="2">Type II toxin-antitoxin system VapC family toxin</fullName>
    </submittedName>
</protein>